<gene>
    <name evidence="4" type="ORF">G6O67_007301</name>
</gene>
<accession>A0A8H4PKU1</accession>
<dbReference type="Pfam" id="PF00098">
    <property type="entry name" value="zf-CCHC"/>
    <property type="match status" value="1"/>
</dbReference>
<reference evidence="4 5" key="1">
    <citation type="journal article" date="2020" name="Genome Biol. Evol.">
        <title>A new high-quality draft genome assembly of the Chinese cordyceps Ophiocordyceps sinensis.</title>
        <authorList>
            <person name="Shu R."/>
            <person name="Zhang J."/>
            <person name="Meng Q."/>
            <person name="Zhang H."/>
            <person name="Zhou G."/>
            <person name="Li M."/>
            <person name="Wu P."/>
            <person name="Zhao Y."/>
            <person name="Chen C."/>
            <person name="Qin Q."/>
        </authorList>
    </citation>
    <scope>NUCLEOTIDE SEQUENCE [LARGE SCALE GENOMIC DNA]</scope>
    <source>
        <strain evidence="4 5">IOZ07</strain>
    </source>
</reference>
<dbReference type="Proteomes" id="UP000557566">
    <property type="component" value="Unassembled WGS sequence"/>
</dbReference>
<dbReference type="GO" id="GO:0003676">
    <property type="term" value="F:nucleic acid binding"/>
    <property type="evidence" value="ECO:0007669"/>
    <property type="project" value="InterPro"/>
</dbReference>
<evidence type="ECO:0000259" key="3">
    <source>
        <dbReference type="PROSITE" id="PS50158"/>
    </source>
</evidence>
<comment type="caution">
    <text evidence="4">The sequence shown here is derived from an EMBL/GenBank/DDBJ whole genome shotgun (WGS) entry which is preliminary data.</text>
</comment>
<evidence type="ECO:0000256" key="1">
    <source>
        <dbReference type="PROSITE-ProRule" id="PRU00047"/>
    </source>
</evidence>
<evidence type="ECO:0000313" key="5">
    <source>
        <dbReference type="Proteomes" id="UP000557566"/>
    </source>
</evidence>
<feature type="compositionally biased region" description="Low complexity" evidence="2">
    <location>
        <begin position="24"/>
        <end position="33"/>
    </location>
</feature>
<evidence type="ECO:0000313" key="4">
    <source>
        <dbReference type="EMBL" id="KAF4505343.1"/>
    </source>
</evidence>
<dbReference type="OrthoDB" id="427960at2759"/>
<keyword evidence="1" id="KW-0863">Zinc-finger</keyword>
<dbReference type="AlphaFoldDB" id="A0A8H4PKU1"/>
<dbReference type="PROSITE" id="PS50158">
    <property type="entry name" value="ZF_CCHC"/>
    <property type="match status" value="1"/>
</dbReference>
<sequence>MAPETPKGVSSRLLTMKFMQRAAASASSAASPDSGGGSKKRKYDRLPAQGRFDAQIDQALIQAALDNQEATRQAALEKHAAADTHWTLDNTWHEAATADATSTPLNVVYVGYGDIDSDNESGDVEDAPAKGRTSTQVDKNTSRKQRAQKRDLVDDEPGSQASPDECDEAPRKRKHRDVSSDGDSSRSGGRSRSKSRSRQSKEGVKAKELRDKRKKKEIRLDQITSISSGGGGGRGGSPSGGKGLTCYTCHQTGHKSSDCPKRKGSSRRKS</sequence>
<keyword evidence="1" id="KW-0479">Metal-binding</keyword>
<organism evidence="4 5">
    <name type="scientific">Ophiocordyceps sinensis</name>
    <dbReference type="NCBI Taxonomy" id="72228"/>
    <lineage>
        <taxon>Eukaryota</taxon>
        <taxon>Fungi</taxon>
        <taxon>Dikarya</taxon>
        <taxon>Ascomycota</taxon>
        <taxon>Pezizomycotina</taxon>
        <taxon>Sordariomycetes</taxon>
        <taxon>Hypocreomycetidae</taxon>
        <taxon>Hypocreales</taxon>
        <taxon>Ophiocordycipitaceae</taxon>
        <taxon>Ophiocordyceps</taxon>
    </lineage>
</organism>
<dbReference type="SMART" id="SM00343">
    <property type="entry name" value="ZnF_C2HC"/>
    <property type="match status" value="1"/>
</dbReference>
<protein>
    <recommendedName>
        <fullName evidence="3">CCHC-type domain-containing protein</fullName>
    </recommendedName>
</protein>
<feature type="compositionally biased region" description="Basic residues" evidence="2">
    <location>
        <begin position="189"/>
        <end position="198"/>
    </location>
</feature>
<feature type="domain" description="CCHC-type" evidence="3">
    <location>
        <begin position="246"/>
        <end position="261"/>
    </location>
</feature>
<keyword evidence="1" id="KW-0862">Zinc</keyword>
<feature type="region of interest" description="Disordered" evidence="2">
    <location>
        <begin position="118"/>
        <end position="270"/>
    </location>
</feature>
<dbReference type="SUPFAM" id="SSF57756">
    <property type="entry name" value="Retrovirus zinc finger-like domains"/>
    <property type="match status" value="1"/>
</dbReference>
<dbReference type="InterPro" id="IPR036875">
    <property type="entry name" value="Znf_CCHC_sf"/>
</dbReference>
<evidence type="ECO:0000256" key="2">
    <source>
        <dbReference type="SAM" id="MobiDB-lite"/>
    </source>
</evidence>
<name>A0A8H4PKU1_9HYPO</name>
<feature type="region of interest" description="Disordered" evidence="2">
    <location>
        <begin position="24"/>
        <end position="49"/>
    </location>
</feature>
<dbReference type="GO" id="GO:0008270">
    <property type="term" value="F:zinc ion binding"/>
    <property type="evidence" value="ECO:0007669"/>
    <property type="project" value="UniProtKB-KW"/>
</dbReference>
<feature type="compositionally biased region" description="Basic and acidic residues" evidence="2">
    <location>
        <begin position="199"/>
        <end position="211"/>
    </location>
</feature>
<keyword evidence="5" id="KW-1185">Reference proteome</keyword>
<dbReference type="EMBL" id="JAAVMX010000008">
    <property type="protein sequence ID" value="KAF4505343.1"/>
    <property type="molecule type" value="Genomic_DNA"/>
</dbReference>
<dbReference type="Gene3D" id="4.10.60.10">
    <property type="entry name" value="Zinc finger, CCHC-type"/>
    <property type="match status" value="1"/>
</dbReference>
<proteinExistence type="predicted"/>
<feature type="compositionally biased region" description="Gly residues" evidence="2">
    <location>
        <begin position="228"/>
        <end position="243"/>
    </location>
</feature>
<dbReference type="InterPro" id="IPR001878">
    <property type="entry name" value="Znf_CCHC"/>
</dbReference>